<keyword evidence="4" id="KW-1185">Reference proteome</keyword>
<dbReference type="InterPro" id="IPR028098">
    <property type="entry name" value="Glyco_trans_4-like_N"/>
</dbReference>
<accession>A0A8T5UQP9</accession>
<gene>
    <name evidence="3" type="ORF">K8N75_09710</name>
</gene>
<evidence type="ECO:0000259" key="1">
    <source>
        <dbReference type="Pfam" id="PF00534"/>
    </source>
</evidence>
<feature type="domain" description="Glycosyltransferase subfamily 4-like N-terminal" evidence="2">
    <location>
        <begin position="12"/>
        <end position="164"/>
    </location>
</feature>
<dbReference type="AlphaFoldDB" id="A0A8T5UQP9"/>
<sequence length="358" mass="41292">MKIMIITLNTKGGMVHYVSQLANSLAKREDVVVIAPIGIDKNNFDINHVKIIELKMGNLIKNFIVNTLIFTRPLKFIRSVYRENPDIIHFNEIHLWAALFLPYLRKFKIVTMIHDVNPHIGGRMIDQKFAKRIYVKFSDCLLVHGKYAKKLIKTNKKVYSIPHGDYSFFLNYSEDKIDEEKDTILFFGRIIDYKGLNYLIESVNYILNQKPEIKLIIAGSGNFDKYNHLIKNHENFEIHNRFIKDEEVSSFFQRAKIVILPYIEGTQTGIIPIAYAFKKPVIATDVGSIPEVVENGKTGFIVPSKNSIALAEAIIKTLDDENLQKRMGVNGYIKMRKELSWDVIAGNLIQIYNKLRVE</sequence>
<dbReference type="GO" id="GO:0016757">
    <property type="term" value="F:glycosyltransferase activity"/>
    <property type="evidence" value="ECO:0007669"/>
    <property type="project" value="InterPro"/>
</dbReference>
<dbReference type="InterPro" id="IPR001296">
    <property type="entry name" value="Glyco_trans_1"/>
</dbReference>
<dbReference type="CDD" id="cd03801">
    <property type="entry name" value="GT4_PimA-like"/>
    <property type="match status" value="1"/>
</dbReference>
<organism evidence="3 4">
    <name type="scientific">Methanobacterium spitsbergense</name>
    <dbReference type="NCBI Taxonomy" id="2874285"/>
    <lineage>
        <taxon>Archaea</taxon>
        <taxon>Methanobacteriati</taxon>
        <taxon>Methanobacteriota</taxon>
        <taxon>Methanomada group</taxon>
        <taxon>Methanobacteria</taxon>
        <taxon>Methanobacteriales</taxon>
        <taxon>Methanobacteriaceae</taxon>
        <taxon>Methanobacterium</taxon>
    </lineage>
</organism>
<feature type="domain" description="Glycosyl transferase family 1" evidence="1">
    <location>
        <begin position="176"/>
        <end position="332"/>
    </location>
</feature>
<evidence type="ECO:0000313" key="3">
    <source>
        <dbReference type="EMBL" id="MBZ2166312.1"/>
    </source>
</evidence>
<dbReference type="SUPFAM" id="SSF53756">
    <property type="entry name" value="UDP-Glycosyltransferase/glycogen phosphorylase"/>
    <property type="match status" value="1"/>
</dbReference>
<dbReference type="Proteomes" id="UP000825933">
    <property type="component" value="Unassembled WGS sequence"/>
</dbReference>
<comment type="caution">
    <text evidence="3">The sequence shown here is derived from an EMBL/GenBank/DDBJ whole genome shotgun (WGS) entry which is preliminary data.</text>
</comment>
<name>A0A8T5UQP9_9EURY</name>
<dbReference type="EMBL" id="JAIOUQ010000010">
    <property type="protein sequence ID" value="MBZ2166312.1"/>
    <property type="molecule type" value="Genomic_DNA"/>
</dbReference>
<protein>
    <submittedName>
        <fullName evidence="3">Glycosyltransferase family 4 protein</fullName>
    </submittedName>
</protein>
<reference evidence="4" key="1">
    <citation type="journal article" date="2022" name="Microbiol. Resour. Announc.">
        <title>Draft Genome Sequence of a Methanogenic Archaeon from West Spitsbergen Permafrost.</title>
        <authorList>
            <person name="Trubitsyn V."/>
            <person name="Rivkina E."/>
            <person name="Shcherbakova V."/>
        </authorList>
    </citation>
    <scope>NUCLEOTIDE SEQUENCE [LARGE SCALE GENOMIC DNA]</scope>
    <source>
        <strain evidence="4">VT</strain>
    </source>
</reference>
<evidence type="ECO:0000313" key="4">
    <source>
        <dbReference type="Proteomes" id="UP000825933"/>
    </source>
</evidence>
<dbReference type="Pfam" id="PF00534">
    <property type="entry name" value="Glycos_transf_1"/>
    <property type="match status" value="1"/>
</dbReference>
<evidence type="ECO:0000259" key="2">
    <source>
        <dbReference type="Pfam" id="PF13439"/>
    </source>
</evidence>
<dbReference type="PANTHER" id="PTHR12526">
    <property type="entry name" value="GLYCOSYLTRANSFERASE"/>
    <property type="match status" value="1"/>
</dbReference>
<dbReference type="Pfam" id="PF13439">
    <property type="entry name" value="Glyco_transf_4"/>
    <property type="match status" value="1"/>
</dbReference>
<proteinExistence type="predicted"/>
<dbReference type="RefSeq" id="WP_223791864.1">
    <property type="nucleotide sequence ID" value="NZ_JAIOUQ010000010.1"/>
</dbReference>
<dbReference type="Gene3D" id="3.40.50.2000">
    <property type="entry name" value="Glycogen Phosphorylase B"/>
    <property type="match status" value="2"/>
</dbReference>